<dbReference type="InterPro" id="IPR013087">
    <property type="entry name" value="Znf_C2H2_type"/>
</dbReference>
<evidence type="ECO:0000259" key="7">
    <source>
        <dbReference type="PROSITE" id="PS50171"/>
    </source>
</evidence>
<feature type="domain" description="Matrin-type" evidence="7">
    <location>
        <begin position="145"/>
        <end position="175"/>
    </location>
</feature>
<dbReference type="Proteomes" id="UP001229421">
    <property type="component" value="Unassembled WGS sequence"/>
</dbReference>
<evidence type="ECO:0000256" key="2">
    <source>
        <dbReference type="ARBA" id="ARBA00022723"/>
    </source>
</evidence>
<name>A0AAD8K453_TARER</name>
<proteinExistence type="predicted"/>
<dbReference type="Pfam" id="PF12874">
    <property type="entry name" value="zf-met"/>
    <property type="match status" value="1"/>
</dbReference>
<reference evidence="8" key="1">
    <citation type="journal article" date="2023" name="bioRxiv">
        <title>Improved chromosome-level genome assembly for marigold (Tagetes erecta).</title>
        <authorList>
            <person name="Jiang F."/>
            <person name="Yuan L."/>
            <person name="Wang S."/>
            <person name="Wang H."/>
            <person name="Xu D."/>
            <person name="Wang A."/>
            <person name="Fan W."/>
        </authorList>
    </citation>
    <scope>NUCLEOTIDE SEQUENCE</scope>
    <source>
        <strain evidence="8">WSJ</strain>
        <tissue evidence="8">Leaf</tissue>
    </source>
</reference>
<gene>
    <name evidence="8" type="ORF">QVD17_29764</name>
</gene>
<feature type="region of interest" description="Disordered" evidence="6">
    <location>
        <begin position="161"/>
        <end position="207"/>
    </location>
</feature>
<dbReference type="PANTHER" id="PTHR47487:SF8">
    <property type="entry name" value="OS08G0270900 PROTEIN"/>
    <property type="match status" value="1"/>
</dbReference>
<dbReference type="PROSITE" id="PS00028">
    <property type="entry name" value="ZINC_FINGER_C2H2_1"/>
    <property type="match status" value="1"/>
</dbReference>
<evidence type="ECO:0000256" key="3">
    <source>
        <dbReference type="ARBA" id="ARBA00022771"/>
    </source>
</evidence>
<dbReference type="PANTHER" id="PTHR47487">
    <property type="entry name" value="OS06G0651300 PROTEIN-RELATED"/>
    <property type="match status" value="1"/>
</dbReference>
<evidence type="ECO:0000256" key="1">
    <source>
        <dbReference type="ARBA" id="ARBA00004123"/>
    </source>
</evidence>
<comment type="subcellular location">
    <subcellularLocation>
        <location evidence="1">Nucleus</location>
    </subcellularLocation>
</comment>
<comment type="caution">
    <text evidence="8">The sequence shown here is derived from an EMBL/GenBank/DDBJ whole genome shotgun (WGS) entry which is preliminary data.</text>
</comment>
<evidence type="ECO:0000256" key="4">
    <source>
        <dbReference type="ARBA" id="ARBA00022833"/>
    </source>
</evidence>
<dbReference type="GO" id="GO:0005634">
    <property type="term" value="C:nucleus"/>
    <property type="evidence" value="ECO:0007669"/>
    <property type="project" value="UniProtKB-SubCell"/>
</dbReference>
<sequence>MAMMIERLYIKSDYLALPLYCVFLFGMGQLYHTREMIRRELEKEKIRQEILAEEVERRRILEAEVRRELELETMMMLGQKPVRSYCYEFQPEMMRYDDRFLLEDTVGVAPAAVPIRRRSGSECIGLGLSSGSKRKASTPLIKEDFSCEVCDISVTSERGMQEHLSGKKHKANVAGAKTENKKITKKRKKGKKIKSKRNTSKRPKISS</sequence>
<keyword evidence="9" id="KW-1185">Reference proteome</keyword>
<keyword evidence="5" id="KW-0539">Nucleus</keyword>
<dbReference type="SMART" id="SM00451">
    <property type="entry name" value="ZnF_U1"/>
    <property type="match status" value="1"/>
</dbReference>
<dbReference type="GO" id="GO:0003676">
    <property type="term" value="F:nucleic acid binding"/>
    <property type="evidence" value="ECO:0007669"/>
    <property type="project" value="InterPro"/>
</dbReference>
<dbReference type="InterPro" id="IPR003604">
    <property type="entry name" value="Matrin/U1-like-C_Znf_C2H2"/>
</dbReference>
<evidence type="ECO:0000313" key="9">
    <source>
        <dbReference type="Proteomes" id="UP001229421"/>
    </source>
</evidence>
<dbReference type="InterPro" id="IPR036236">
    <property type="entry name" value="Znf_C2H2_sf"/>
</dbReference>
<accession>A0AAD8K453</accession>
<evidence type="ECO:0000256" key="5">
    <source>
        <dbReference type="ARBA" id="ARBA00023242"/>
    </source>
</evidence>
<dbReference type="EMBL" id="JAUHHV010000008">
    <property type="protein sequence ID" value="KAK1414026.1"/>
    <property type="molecule type" value="Genomic_DNA"/>
</dbReference>
<dbReference type="InterPro" id="IPR000690">
    <property type="entry name" value="Matrin/U1-C_Znf_C2H2"/>
</dbReference>
<protein>
    <recommendedName>
        <fullName evidence="7">Matrin-type domain-containing protein</fullName>
    </recommendedName>
</protein>
<dbReference type="AlphaFoldDB" id="A0AAD8K453"/>
<dbReference type="PROSITE" id="PS50171">
    <property type="entry name" value="ZF_MATRIN"/>
    <property type="match status" value="1"/>
</dbReference>
<dbReference type="SUPFAM" id="SSF57667">
    <property type="entry name" value="beta-beta-alpha zinc fingers"/>
    <property type="match status" value="1"/>
</dbReference>
<organism evidence="8 9">
    <name type="scientific">Tagetes erecta</name>
    <name type="common">African marigold</name>
    <dbReference type="NCBI Taxonomy" id="13708"/>
    <lineage>
        <taxon>Eukaryota</taxon>
        <taxon>Viridiplantae</taxon>
        <taxon>Streptophyta</taxon>
        <taxon>Embryophyta</taxon>
        <taxon>Tracheophyta</taxon>
        <taxon>Spermatophyta</taxon>
        <taxon>Magnoliopsida</taxon>
        <taxon>eudicotyledons</taxon>
        <taxon>Gunneridae</taxon>
        <taxon>Pentapetalae</taxon>
        <taxon>asterids</taxon>
        <taxon>campanulids</taxon>
        <taxon>Asterales</taxon>
        <taxon>Asteraceae</taxon>
        <taxon>Asteroideae</taxon>
        <taxon>Heliantheae alliance</taxon>
        <taxon>Tageteae</taxon>
        <taxon>Tagetes</taxon>
    </lineage>
</organism>
<keyword evidence="3" id="KW-0863">Zinc-finger</keyword>
<keyword evidence="4" id="KW-0862">Zinc</keyword>
<keyword evidence="2" id="KW-0479">Metal-binding</keyword>
<dbReference type="Gene3D" id="3.30.160.60">
    <property type="entry name" value="Classic Zinc Finger"/>
    <property type="match status" value="1"/>
</dbReference>
<evidence type="ECO:0000256" key="6">
    <source>
        <dbReference type="SAM" id="MobiDB-lite"/>
    </source>
</evidence>
<dbReference type="GO" id="GO:0008270">
    <property type="term" value="F:zinc ion binding"/>
    <property type="evidence" value="ECO:0007669"/>
    <property type="project" value="UniProtKB-KW"/>
</dbReference>
<feature type="compositionally biased region" description="Basic residues" evidence="6">
    <location>
        <begin position="183"/>
        <end position="207"/>
    </location>
</feature>
<evidence type="ECO:0000313" key="8">
    <source>
        <dbReference type="EMBL" id="KAK1414026.1"/>
    </source>
</evidence>